<protein>
    <submittedName>
        <fullName evidence="1">(Mediterranean fruit fly) hypothetical protein</fullName>
    </submittedName>
</protein>
<evidence type="ECO:0000313" key="1">
    <source>
        <dbReference type="EMBL" id="CAD6999684.1"/>
    </source>
</evidence>
<comment type="caution">
    <text evidence="1">The sequence shown here is derived from an EMBL/GenBank/DDBJ whole genome shotgun (WGS) entry which is preliminary data.</text>
</comment>
<gene>
    <name evidence="1" type="ORF">CCAP1982_LOCUS8212</name>
</gene>
<proteinExistence type="predicted"/>
<reference evidence="1" key="1">
    <citation type="submission" date="2020-11" db="EMBL/GenBank/DDBJ databases">
        <authorList>
            <person name="Whitehead M."/>
        </authorList>
    </citation>
    <scope>NUCLEOTIDE SEQUENCE</scope>
    <source>
        <strain evidence="1">EGII</strain>
    </source>
</reference>
<evidence type="ECO:0000313" key="2">
    <source>
        <dbReference type="Proteomes" id="UP000606786"/>
    </source>
</evidence>
<dbReference type="EMBL" id="CAJHJT010000012">
    <property type="protein sequence ID" value="CAD6999684.1"/>
    <property type="molecule type" value="Genomic_DNA"/>
</dbReference>
<accession>A0A811ULK7</accession>
<dbReference type="Proteomes" id="UP000606786">
    <property type="component" value="Unassembled WGS sequence"/>
</dbReference>
<feature type="non-terminal residue" evidence="1">
    <location>
        <position position="1"/>
    </location>
</feature>
<dbReference type="AlphaFoldDB" id="A0A811ULK7"/>
<organism evidence="1 2">
    <name type="scientific">Ceratitis capitata</name>
    <name type="common">Mediterranean fruit fly</name>
    <name type="synonym">Tephritis capitata</name>
    <dbReference type="NCBI Taxonomy" id="7213"/>
    <lineage>
        <taxon>Eukaryota</taxon>
        <taxon>Metazoa</taxon>
        <taxon>Ecdysozoa</taxon>
        <taxon>Arthropoda</taxon>
        <taxon>Hexapoda</taxon>
        <taxon>Insecta</taxon>
        <taxon>Pterygota</taxon>
        <taxon>Neoptera</taxon>
        <taxon>Endopterygota</taxon>
        <taxon>Diptera</taxon>
        <taxon>Brachycera</taxon>
        <taxon>Muscomorpha</taxon>
        <taxon>Tephritoidea</taxon>
        <taxon>Tephritidae</taxon>
        <taxon>Ceratitis</taxon>
        <taxon>Ceratitis</taxon>
    </lineage>
</organism>
<sequence length="57" mass="6571">MLSNSFDGYQRTESEFEPRVLLDQDCKAAAWLAFPPLKAESRVVDNLIHPDYVEKET</sequence>
<name>A0A811ULK7_CERCA</name>
<keyword evidence="2" id="KW-1185">Reference proteome</keyword>